<evidence type="ECO:0000256" key="1">
    <source>
        <dbReference type="ARBA" id="ARBA00004173"/>
    </source>
</evidence>
<name>A0A0K0FYU7_STRVS</name>
<dbReference type="FunFam" id="3.30.830.10:FF:000021">
    <property type="entry name" value="Cytochrome b-c1 complex subunit 2"/>
    <property type="match status" value="1"/>
</dbReference>
<dbReference type="Proteomes" id="UP000035680">
    <property type="component" value="Unassembled WGS sequence"/>
</dbReference>
<dbReference type="FunFam" id="3.30.830.10:FF:000039">
    <property type="entry name" value="Ubiquinol-cytochrome c reductase core subunit 2"/>
    <property type="match status" value="1"/>
</dbReference>
<dbReference type="WBParaSite" id="SVE_1762400.1">
    <property type="protein sequence ID" value="SVE_1762400.1"/>
    <property type="gene ID" value="SVE_1762400"/>
</dbReference>
<feature type="domain" description="Peptidase M16 N-terminal" evidence="4">
    <location>
        <begin position="26"/>
        <end position="163"/>
    </location>
</feature>
<dbReference type="GO" id="GO:0046872">
    <property type="term" value="F:metal ion binding"/>
    <property type="evidence" value="ECO:0007669"/>
    <property type="project" value="InterPro"/>
</dbReference>
<sequence>MMRRGFSSAARTVEQKISKLPNGLTVASIDNCAPISQLVLAFRAGTRYEQPDEQGLVHHLRNSVGTDSKNYLGVKLLWQTGNIGATLNSIATKDIFAVQLATPREGTPIGVSLLGELGQPAFKPWEVTDIVDTIKTDLNSMEAYDIVIEMLHKAAFRNGGLGRLNIAKPYNVGKVNYKKLESFAKSRLLTGEAAIIGINVDHNLLLQYASEQITLPEGKGKEPTASPYKGGEVRLCGPGNMSHVAVTAEGAKLSDLKSVATQAVLASLIAGSPVTKFSSNNGFGVVAKTICKESQSPVGVTSVNISYSDNGLVGFYLVTEGSQAGILTRKAIAAVKSLASDVDAEAFEIAKQQTITEILLRCENDSDVAIDQAVQILSNANPISPVAFTDMIQSVTIDDVKKAASKFNGKLSISSYGVIDNVPYLDEL</sequence>
<dbReference type="GO" id="GO:0016020">
    <property type="term" value="C:membrane"/>
    <property type="evidence" value="ECO:0007669"/>
    <property type="project" value="UniProtKB-ARBA"/>
</dbReference>
<dbReference type="STRING" id="75913.A0A0K0FYU7"/>
<dbReference type="InterPro" id="IPR007863">
    <property type="entry name" value="Peptidase_M16_C"/>
</dbReference>
<dbReference type="InterPro" id="IPR011765">
    <property type="entry name" value="Pept_M16_N"/>
</dbReference>
<evidence type="ECO:0000313" key="7">
    <source>
        <dbReference type="WBParaSite" id="SVE_1762400.1"/>
    </source>
</evidence>
<feature type="domain" description="Peptidase M16 C-terminal" evidence="5">
    <location>
        <begin position="175"/>
        <end position="353"/>
    </location>
</feature>
<dbReference type="AlphaFoldDB" id="A0A0K0FYU7"/>
<evidence type="ECO:0000313" key="6">
    <source>
        <dbReference type="Proteomes" id="UP000035680"/>
    </source>
</evidence>
<dbReference type="GO" id="GO:0005739">
    <property type="term" value="C:mitochondrion"/>
    <property type="evidence" value="ECO:0007669"/>
    <property type="project" value="UniProtKB-SubCell"/>
</dbReference>
<dbReference type="Pfam" id="PF05193">
    <property type="entry name" value="Peptidase_M16_C"/>
    <property type="match status" value="1"/>
</dbReference>
<dbReference type="InterPro" id="IPR050361">
    <property type="entry name" value="MPP/UQCRC_Complex"/>
</dbReference>
<keyword evidence="2" id="KW-0809">Transit peptide</keyword>
<dbReference type="PANTHER" id="PTHR11851">
    <property type="entry name" value="METALLOPROTEASE"/>
    <property type="match status" value="1"/>
</dbReference>
<dbReference type="PANTHER" id="PTHR11851:SF226">
    <property type="entry name" value="CYTOCHROME B-C1 COMPLEX SUBUNIT 2, MITOCHONDRIAL"/>
    <property type="match status" value="1"/>
</dbReference>
<protein>
    <submittedName>
        <fullName evidence="7">Cytochrome b-c1 complex subunit 2, mitochondrial (inferred by orthology to a human protein)</fullName>
    </submittedName>
</protein>
<dbReference type="Gene3D" id="3.30.830.10">
    <property type="entry name" value="Metalloenzyme, LuxS/M16 peptidase-like"/>
    <property type="match status" value="2"/>
</dbReference>
<reference evidence="7" key="2">
    <citation type="submission" date="2015-08" db="UniProtKB">
        <authorList>
            <consortium name="WormBaseParasite"/>
        </authorList>
    </citation>
    <scope>IDENTIFICATION</scope>
</reference>
<accession>A0A0K0FYU7</accession>
<evidence type="ECO:0000259" key="4">
    <source>
        <dbReference type="Pfam" id="PF00675"/>
    </source>
</evidence>
<dbReference type="SUPFAM" id="SSF63411">
    <property type="entry name" value="LuxS/MPP-like metallohydrolase"/>
    <property type="match status" value="2"/>
</dbReference>
<comment type="subcellular location">
    <subcellularLocation>
        <location evidence="1">Mitochondrion</location>
    </subcellularLocation>
</comment>
<dbReference type="InterPro" id="IPR011249">
    <property type="entry name" value="Metalloenz_LuxS/M16"/>
</dbReference>
<keyword evidence="3" id="KW-0496">Mitochondrion</keyword>
<keyword evidence="6" id="KW-1185">Reference proteome</keyword>
<proteinExistence type="predicted"/>
<evidence type="ECO:0000259" key="5">
    <source>
        <dbReference type="Pfam" id="PF05193"/>
    </source>
</evidence>
<organism evidence="6 7">
    <name type="scientific">Strongyloides venezuelensis</name>
    <name type="common">Threadworm</name>
    <dbReference type="NCBI Taxonomy" id="75913"/>
    <lineage>
        <taxon>Eukaryota</taxon>
        <taxon>Metazoa</taxon>
        <taxon>Ecdysozoa</taxon>
        <taxon>Nematoda</taxon>
        <taxon>Chromadorea</taxon>
        <taxon>Rhabditida</taxon>
        <taxon>Tylenchina</taxon>
        <taxon>Panagrolaimomorpha</taxon>
        <taxon>Strongyloidoidea</taxon>
        <taxon>Strongyloididae</taxon>
        <taxon>Strongyloides</taxon>
    </lineage>
</organism>
<evidence type="ECO:0000256" key="2">
    <source>
        <dbReference type="ARBA" id="ARBA00022946"/>
    </source>
</evidence>
<reference evidence="6" key="1">
    <citation type="submission" date="2014-07" db="EMBL/GenBank/DDBJ databases">
        <authorList>
            <person name="Martin A.A"/>
            <person name="De Silva N."/>
        </authorList>
    </citation>
    <scope>NUCLEOTIDE SEQUENCE</scope>
</reference>
<dbReference type="Pfam" id="PF00675">
    <property type="entry name" value="Peptidase_M16"/>
    <property type="match status" value="1"/>
</dbReference>
<evidence type="ECO:0000256" key="3">
    <source>
        <dbReference type="ARBA" id="ARBA00023128"/>
    </source>
</evidence>